<dbReference type="PROSITE" id="PS51257">
    <property type="entry name" value="PROKAR_LIPOPROTEIN"/>
    <property type="match status" value="1"/>
</dbReference>
<proteinExistence type="predicted"/>
<feature type="transmembrane region" description="Helical" evidence="1">
    <location>
        <begin position="130"/>
        <end position="153"/>
    </location>
</feature>
<dbReference type="OrthoDB" id="9813051at2"/>
<evidence type="ECO:0000313" key="2">
    <source>
        <dbReference type="EMBL" id="KRM87014.1"/>
    </source>
</evidence>
<dbReference type="EMBL" id="AYYX01000041">
    <property type="protein sequence ID" value="KRM87014.1"/>
    <property type="molecule type" value="Genomic_DNA"/>
</dbReference>
<feature type="transmembrane region" description="Helical" evidence="1">
    <location>
        <begin position="180"/>
        <end position="202"/>
    </location>
</feature>
<evidence type="ECO:0000313" key="3">
    <source>
        <dbReference type="Proteomes" id="UP000051576"/>
    </source>
</evidence>
<keyword evidence="1" id="KW-0812">Transmembrane</keyword>
<dbReference type="Pfam" id="PF07314">
    <property type="entry name" value="Lit"/>
    <property type="match status" value="1"/>
</dbReference>
<dbReference type="InterPro" id="IPR010178">
    <property type="entry name" value="Lit"/>
</dbReference>
<dbReference type="RefSeq" id="WP_010581099.1">
    <property type="nucleotide sequence ID" value="NZ_AHYZ01000155.1"/>
</dbReference>
<evidence type="ECO:0000256" key="1">
    <source>
        <dbReference type="SAM" id="Phobius"/>
    </source>
</evidence>
<gene>
    <name evidence="2" type="ORF">FD21_GL001428</name>
</gene>
<name>A0A0R2CG94_9LACO</name>
<sequence length="211" mass="24928">MKLSVWLEWLPVICLMVFFLSCCIVLTLNFTPIYYYFVYHYHLGAKVDLSNRQLITQYHQLLAYLNFPWVTDLKLKLKMSTDGLIHFQDVKKLVLINYLCLLISGWPAIKKLRQIQRLDSWWQLYLPSCYLLAAAAIILTFAVLDFSDFFIAFHQLLFRNQDWIFDPQTDPIIKVLPESFFAAMFGWFAILFFGGLLSCFIITRNKLLKNK</sequence>
<feature type="transmembrane region" description="Helical" evidence="1">
    <location>
        <begin position="12"/>
        <end position="37"/>
    </location>
</feature>
<dbReference type="NCBIfam" id="TIGR01906">
    <property type="entry name" value="integ_TIGR01906"/>
    <property type="match status" value="1"/>
</dbReference>
<dbReference type="eggNOG" id="COG4478">
    <property type="taxonomic scope" value="Bacteria"/>
</dbReference>
<reference evidence="2 3" key="1">
    <citation type="journal article" date="2015" name="Genome Announc.">
        <title>Expanding the biotechnology potential of lactobacilli through comparative genomics of 213 strains and associated genera.</title>
        <authorList>
            <person name="Sun Z."/>
            <person name="Harris H.M."/>
            <person name="McCann A."/>
            <person name="Guo C."/>
            <person name="Argimon S."/>
            <person name="Zhang W."/>
            <person name="Yang X."/>
            <person name="Jeffery I.B."/>
            <person name="Cooney J.C."/>
            <person name="Kagawa T.F."/>
            <person name="Liu W."/>
            <person name="Song Y."/>
            <person name="Salvetti E."/>
            <person name="Wrobel A."/>
            <person name="Rasinkangas P."/>
            <person name="Parkhill J."/>
            <person name="Rea M.C."/>
            <person name="O'Sullivan O."/>
            <person name="Ritari J."/>
            <person name="Douillard F.P."/>
            <person name="Paul Ross R."/>
            <person name="Yang R."/>
            <person name="Briner A.E."/>
            <person name="Felis G.E."/>
            <person name="de Vos W.M."/>
            <person name="Barrangou R."/>
            <person name="Klaenhammer T.R."/>
            <person name="Caufield P.W."/>
            <person name="Cui Y."/>
            <person name="Zhang H."/>
            <person name="O'Toole P.W."/>
        </authorList>
    </citation>
    <scope>NUCLEOTIDE SEQUENCE [LARGE SCALE GENOMIC DNA]</scope>
    <source>
        <strain evidence="2 3">DSM 20605</strain>
    </source>
</reference>
<dbReference type="AlphaFoldDB" id="A0A0R2CG94"/>
<comment type="caution">
    <text evidence="2">The sequence shown here is derived from an EMBL/GenBank/DDBJ whole genome shotgun (WGS) entry which is preliminary data.</text>
</comment>
<organism evidence="2 3">
    <name type="scientific">Liquorilactobacillus vini DSM 20605</name>
    <dbReference type="NCBI Taxonomy" id="1133569"/>
    <lineage>
        <taxon>Bacteria</taxon>
        <taxon>Bacillati</taxon>
        <taxon>Bacillota</taxon>
        <taxon>Bacilli</taxon>
        <taxon>Lactobacillales</taxon>
        <taxon>Lactobacillaceae</taxon>
        <taxon>Liquorilactobacillus</taxon>
    </lineage>
</organism>
<accession>A0A0R2CG94</accession>
<protein>
    <submittedName>
        <fullName evidence="2">Intergral membrane protein</fullName>
    </submittedName>
</protein>
<keyword evidence="1" id="KW-1133">Transmembrane helix</keyword>
<dbReference type="Proteomes" id="UP000051576">
    <property type="component" value="Unassembled WGS sequence"/>
</dbReference>
<keyword evidence="3" id="KW-1185">Reference proteome</keyword>
<dbReference type="STRING" id="1133569.FD21_GL001428"/>
<dbReference type="PATRIC" id="fig|1133569.4.peg.1566"/>
<keyword evidence="1" id="KW-0472">Membrane</keyword>